<keyword evidence="6" id="KW-0966">Cell projection</keyword>
<comment type="subcellular location">
    <subcellularLocation>
        <location evidence="1">Cell projection</location>
    </subcellularLocation>
    <subcellularLocation>
        <location evidence="2">Cytoplasm</location>
    </subcellularLocation>
</comment>
<feature type="compositionally biased region" description="Pro residues" evidence="7">
    <location>
        <begin position="141"/>
        <end position="155"/>
    </location>
</feature>
<evidence type="ECO:0000256" key="1">
    <source>
        <dbReference type="ARBA" id="ARBA00004316"/>
    </source>
</evidence>
<keyword evidence="9" id="KW-1185">Reference proteome</keyword>
<reference evidence="8 9" key="1">
    <citation type="submission" date="2018-07" db="EMBL/GenBank/DDBJ databases">
        <title>A high quality draft genome assembly of the barn swallow (H. rustica rustica).</title>
        <authorList>
            <person name="Formenti G."/>
            <person name="Chiara M."/>
            <person name="Poveda L."/>
            <person name="Francoijs K.-J."/>
            <person name="Bonisoli-Alquati A."/>
            <person name="Canova L."/>
            <person name="Gianfranceschi L."/>
            <person name="Horner D.S."/>
            <person name="Saino N."/>
        </authorList>
    </citation>
    <scope>NUCLEOTIDE SEQUENCE [LARGE SCALE GENOMIC DNA]</scope>
    <source>
        <strain evidence="8">Chelidonia</strain>
        <tissue evidence="8">Blood</tissue>
    </source>
</reference>
<dbReference type="GO" id="GO:0005829">
    <property type="term" value="C:cytosol"/>
    <property type="evidence" value="ECO:0007669"/>
    <property type="project" value="TreeGrafter"/>
</dbReference>
<feature type="region of interest" description="Disordered" evidence="7">
    <location>
        <begin position="116"/>
        <end position="170"/>
    </location>
</feature>
<evidence type="ECO:0000313" key="8">
    <source>
        <dbReference type="EMBL" id="RMB96579.1"/>
    </source>
</evidence>
<proteinExistence type="predicted"/>
<dbReference type="GO" id="GO:0042995">
    <property type="term" value="C:cell projection"/>
    <property type="evidence" value="ECO:0007669"/>
    <property type="project" value="UniProtKB-SubCell"/>
</dbReference>
<dbReference type="OrthoDB" id="9937741at2759"/>
<gene>
    <name evidence="8" type="ORF">DUI87_26643</name>
</gene>
<evidence type="ECO:0000256" key="3">
    <source>
        <dbReference type="ARBA" id="ARBA00022490"/>
    </source>
</evidence>
<dbReference type="InterPro" id="IPR030113">
    <property type="entry name" value="AFAP"/>
</dbReference>
<dbReference type="STRING" id="333673.A0A3M0JCN9"/>
<keyword evidence="4" id="KW-0677">Repeat</keyword>
<protein>
    <submittedName>
        <fullName evidence="8">Uncharacterized protein</fullName>
    </submittedName>
</protein>
<evidence type="ECO:0000256" key="4">
    <source>
        <dbReference type="ARBA" id="ARBA00022737"/>
    </source>
</evidence>
<evidence type="ECO:0000256" key="6">
    <source>
        <dbReference type="ARBA" id="ARBA00023273"/>
    </source>
</evidence>
<name>A0A3M0JCN9_HIRRU</name>
<keyword evidence="5" id="KW-0175">Coiled coil</keyword>
<keyword evidence="3" id="KW-0963">Cytoplasm</keyword>
<evidence type="ECO:0000256" key="5">
    <source>
        <dbReference type="ARBA" id="ARBA00023054"/>
    </source>
</evidence>
<evidence type="ECO:0000313" key="9">
    <source>
        <dbReference type="Proteomes" id="UP000269221"/>
    </source>
</evidence>
<dbReference type="PANTHER" id="PTHR14338">
    <property type="entry name" value="ACTIN FILAMENT-ASSOCIATED PROTEIN 1 FAMILY MEMBER"/>
    <property type="match status" value="1"/>
</dbReference>
<dbReference type="PANTHER" id="PTHR14338:SF1">
    <property type="entry name" value="ACTIN FILAMENT-ASSOCIATED PROTEIN 1-LIKE 1"/>
    <property type="match status" value="1"/>
</dbReference>
<dbReference type="Proteomes" id="UP000269221">
    <property type="component" value="Unassembled WGS sequence"/>
</dbReference>
<accession>A0A3M0JCN9</accession>
<dbReference type="GO" id="GO:0017124">
    <property type="term" value="F:SH3 domain binding"/>
    <property type="evidence" value="ECO:0007669"/>
    <property type="project" value="TreeGrafter"/>
</dbReference>
<evidence type="ECO:0000256" key="7">
    <source>
        <dbReference type="SAM" id="MobiDB-lite"/>
    </source>
</evidence>
<sequence>MDRLSVLDQLLPELSVLLKLLDHEYLSATAQEKKLAVSTILQKLQPAAGKDVDYMYVNTASLGNGTSFVESLFEEFGTCETLFEESGTFETLFEESGACETLFEEFDCDLRDLQDMQDEEGDTGDSAGSELARKQTAKPVPVDPAPPLPTTPPPEDYYEEALPLGPGKAP</sequence>
<organism evidence="8 9">
    <name type="scientific">Hirundo rustica rustica</name>
    <dbReference type="NCBI Taxonomy" id="333673"/>
    <lineage>
        <taxon>Eukaryota</taxon>
        <taxon>Metazoa</taxon>
        <taxon>Chordata</taxon>
        <taxon>Craniata</taxon>
        <taxon>Vertebrata</taxon>
        <taxon>Euteleostomi</taxon>
        <taxon>Archelosauria</taxon>
        <taxon>Archosauria</taxon>
        <taxon>Dinosauria</taxon>
        <taxon>Saurischia</taxon>
        <taxon>Theropoda</taxon>
        <taxon>Coelurosauria</taxon>
        <taxon>Aves</taxon>
        <taxon>Neognathae</taxon>
        <taxon>Neoaves</taxon>
        <taxon>Telluraves</taxon>
        <taxon>Australaves</taxon>
        <taxon>Passeriformes</taxon>
        <taxon>Sylvioidea</taxon>
        <taxon>Hirundinidae</taxon>
        <taxon>Hirundo</taxon>
    </lineage>
</organism>
<comment type="caution">
    <text evidence="8">The sequence shown here is derived from an EMBL/GenBank/DDBJ whole genome shotgun (WGS) entry which is preliminary data.</text>
</comment>
<dbReference type="AlphaFoldDB" id="A0A3M0JCN9"/>
<evidence type="ECO:0000256" key="2">
    <source>
        <dbReference type="ARBA" id="ARBA00004496"/>
    </source>
</evidence>
<dbReference type="EMBL" id="QRBI01000172">
    <property type="protein sequence ID" value="RMB96579.1"/>
    <property type="molecule type" value="Genomic_DNA"/>
</dbReference>